<dbReference type="AlphaFoldDB" id="A0A2N9XXP6"/>
<protein>
    <submittedName>
        <fullName evidence="1">Uncharacterized protein</fullName>
    </submittedName>
</protein>
<name>A0A2N9XXP6_9NEIS</name>
<reference evidence="1 2" key="1">
    <citation type="journal article" date="2017" name="MBio">
        <title>Type VI secretion-mediated competition in the bee gut microbiome.</title>
        <authorList>
            <person name="Steele M.I."/>
            <person name="Kwong W.K."/>
            <person name="Powell J.E."/>
            <person name="Whiteley M."/>
            <person name="Moran N.A."/>
        </authorList>
    </citation>
    <scope>NUCLEOTIDE SEQUENCE [LARGE SCALE GENOMIC DNA]</scope>
    <source>
        <strain evidence="1 2">Nev3CBA3</strain>
    </source>
</reference>
<evidence type="ECO:0000313" key="2">
    <source>
        <dbReference type="Proteomes" id="UP000229434"/>
    </source>
</evidence>
<sequence length="76" mass="8881">MKTELTYIVMALWLSFSISNVFAYKPSQFDKIRLKQSYKNELGSPFKDFAGTPSCDKLKKIEAEENQPTYRTIHEQ</sequence>
<dbReference type="Proteomes" id="UP000229434">
    <property type="component" value="Unassembled WGS sequence"/>
</dbReference>
<evidence type="ECO:0000313" key="1">
    <source>
        <dbReference type="EMBL" id="PIT54841.1"/>
    </source>
</evidence>
<proteinExistence type="predicted"/>
<accession>A0A2N9XXP6</accession>
<organism evidence="1 2">
    <name type="scientific">Snodgrassella alvi</name>
    <dbReference type="NCBI Taxonomy" id="1196083"/>
    <lineage>
        <taxon>Bacteria</taxon>
        <taxon>Pseudomonadati</taxon>
        <taxon>Pseudomonadota</taxon>
        <taxon>Betaproteobacteria</taxon>
        <taxon>Neisseriales</taxon>
        <taxon>Neisseriaceae</taxon>
        <taxon>Snodgrassella</taxon>
    </lineage>
</organism>
<dbReference type="EMBL" id="MEIS01000109">
    <property type="protein sequence ID" value="PIT54841.1"/>
    <property type="molecule type" value="Genomic_DNA"/>
</dbReference>
<gene>
    <name evidence="1" type="ORF">BHC49_07460</name>
</gene>
<comment type="caution">
    <text evidence="1">The sequence shown here is derived from an EMBL/GenBank/DDBJ whole genome shotgun (WGS) entry which is preliminary data.</text>
</comment>
<dbReference type="RefSeq" id="WP_100137579.1">
    <property type="nucleotide sequence ID" value="NZ_MEIS01000109.1"/>
</dbReference>